<keyword evidence="1" id="KW-1133">Transmembrane helix</keyword>
<dbReference type="PANTHER" id="PTHR43358:SF5">
    <property type="entry name" value="EXPORTED PROTEIN"/>
    <property type="match status" value="1"/>
</dbReference>
<dbReference type="GO" id="GO:0016787">
    <property type="term" value="F:hydrolase activity"/>
    <property type="evidence" value="ECO:0007669"/>
    <property type="project" value="UniProtKB-KW"/>
</dbReference>
<dbReference type="EMBL" id="JAHLQL010000002">
    <property type="protein sequence ID" value="MBU5591995.1"/>
    <property type="molecule type" value="Genomic_DNA"/>
</dbReference>
<feature type="domain" description="Serine aminopeptidase S33" evidence="2">
    <location>
        <begin position="84"/>
        <end position="173"/>
    </location>
</feature>
<evidence type="ECO:0000313" key="3">
    <source>
        <dbReference type="EMBL" id="MBU5591995.1"/>
    </source>
</evidence>
<organism evidence="3 4">
    <name type="scientific">Clostridium simiarum</name>
    <dbReference type="NCBI Taxonomy" id="2841506"/>
    <lineage>
        <taxon>Bacteria</taxon>
        <taxon>Bacillati</taxon>
        <taxon>Bacillota</taxon>
        <taxon>Clostridia</taxon>
        <taxon>Eubacteriales</taxon>
        <taxon>Clostridiaceae</taxon>
        <taxon>Clostridium</taxon>
    </lineage>
</organism>
<dbReference type="Pfam" id="PF12146">
    <property type="entry name" value="Hydrolase_4"/>
    <property type="match status" value="1"/>
</dbReference>
<keyword evidence="1" id="KW-0472">Membrane</keyword>
<dbReference type="InterPro" id="IPR029058">
    <property type="entry name" value="AB_hydrolase_fold"/>
</dbReference>
<accession>A0ABS6F276</accession>
<protein>
    <submittedName>
        <fullName evidence="3">Alpha/beta hydrolase</fullName>
    </submittedName>
</protein>
<dbReference type="SUPFAM" id="SSF53474">
    <property type="entry name" value="alpha/beta-Hydrolases"/>
    <property type="match status" value="1"/>
</dbReference>
<dbReference type="Proteomes" id="UP000736583">
    <property type="component" value="Unassembled WGS sequence"/>
</dbReference>
<reference evidence="3 4" key="1">
    <citation type="submission" date="2021-06" db="EMBL/GenBank/DDBJ databases">
        <authorList>
            <person name="Sun Q."/>
            <person name="Li D."/>
        </authorList>
    </citation>
    <scope>NUCLEOTIDE SEQUENCE [LARGE SCALE GENOMIC DNA]</scope>
    <source>
        <strain evidence="3 4">MSJ-4</strain>
    </source>
</reference>
<keyword evidence="4" id="KW-1185">Reference proteome</keyword>
<sequence>MVKGLAAIATILLFLVTVYFIVEYYFSQIVTRKLKDEDELFQNQVDKGLIDKDFYESLPKEEIFLRSREGLKLRGIYIEANKDSNKTMVFVHGITVGLTCSIKYTEMFLKRGWNVLIYDQRRHARSEGQYSTYGYYEKEDLDLFINWLVDRKGKNEIIGLHGESMGAATVIQYDSINKYAKFIISDCGFSNLNELLRGKIKDDYGVFLYPVLKLSDLRAKRKAKFKFEWIKPIEVVRKSSIPMMFIHGDRDKFVPWNMSVQMYKSKENGIRRLYLAKGAKHAQAIEVDKKRYEKEVMEFVDEVLNSIN</sequence>
<evidence type="ECO:0000256" key="1">
    <source>
        <dbReference type="SAM" id="Phobius"/>
    </source>
</evidence>
<keyword evidence="1" id="KW-0812">Transmembrane</keyword>
<evidence type="ECO:0000313" key="4">
    <source>
        <dbReference type="Proteomes" id="UP000736583"/>
    </source>
</evidence>
<dbReference type="InterPro" id="IPR052920">
    <property type="entry name" value="DNA-binding_regulatory"/>
</dbReference>
<dbReference type="Gene3D" id="3.40.50.1820">
    <property type="entry name" value="alpha/beta hydrolase"/>
    <property type="match status" value="1"/>
</dbReference>
<keyword evidence="3" id="KW-0378">Hydrolase</keyword>
<dbReference type="PANTHER" id="PTHR43358">
    <property type="entry name" value="ALPHA/BETA-HYDROLASE"/>
    <property type="match status" value="1"/>
</dbReference>
<dbReference type="InterPro" id="IPR022742">
    <property type="entry name" value="Hydrolase_4"/>
</dbReference>
<dbReference type="RefSeq" id="WP_032120609.1">
    <property type="nucleotide sequence ID" value="NZ_JAHLQL010000002.1"/>
</dbReference>
<evidence type="ECO:0000259" key="2">
    <source>
        <dbReference type="Pfam" id="PF12146"/>
    </source>
</evidence>
<comment type="caution">
    <text evidence="3">The sequence shown here is derived from an EMBL/GenBank/DDBJ whole genome shotgun (WGS) entry which is preliminary data.</text>
</comment>
<proteinExistence type="predicted"/>
<name>A0ABS6F276_9CLOT</name>
<feature type="transmembrane region" description="Helical" evidence="1">
    <location>
        <begin position="6"/>
        <end position="26"/>
    </location>
</feature>
<gene>
    <name evidence="3" type="ORF">KQI89_09460</name>
</gene>